<dbReference type="RefSeq" id="WP_107493616.1">
    <property type="nucleotide sequence ID" value="NZ_PZKC01000007.1"/>
</dbReference>
<gene>
    <name evidence="2" type="ORF">C8261_10275</name>
</gene>
<reference evidence="2 3" key="1">
    <citation type="submission" date="2018-03" db="EMBL/GenBank/DDBJ databases">
        <authorList>
            <person name="Keele B.F."/>
        </authorList>
    </citation>
    <scope>NUCLEOTIDE SEQUENCE [LARGE SCALE GENOMIC DNA]</scope>
    <source>
        <strain evidence="2 3">D20</strain>
    </source>
</reference>
<evidence type="ECO:0000256" key="1">
    <source>
        <dbReference type="SAM" id="MobiDB-lite"/>
    </source>
</evidence>
<evidence type="ECO:0000313" key="3">
    <source>
        <dbReference type="Proteomes" id="UP000241193"/>
    </source>
</evidence>
<dbReference type="EMBL" id="PZKC01000007">
    <property type="protein sequence ID" value="PTD96296.1"/>
    <property type="molecule type" value="Genomic_DNA"/>
</dbReference>
<organism evidence="2 3">
    <name type="scientific">Pseudothauera lacus</name>
    <dbReference type="NCBI Taxonomy" id="2136175"/>
    <lineage>
        <taxon>Bacteria</taxon>
        <taxon>Pseudomonadati</taxon>
        <taxon>Pseudomonadota</taxon>
        <taxon>Betaproteobacteria</taxon>
        <taxon>Rhodocyclales</taxon>
        <taxon>Zoogloeaceae</taxon>
        <taxon>Pseudothauera</taxon>
    </lineage>
</organism>
<dbReference type="Proteomes" id="UP000241193">
    <property type="component" value="Unassembled WGS sequence"/>
</dbReference>
<dbReference type="AlphaFoldDB" id="A0A2T4IF22"/>
<protein>
    <recommendedName>
        <fullName evidence="4">DUF3396 domain-containing protein</fullName>
    </recommendedName>
</protein>
<keyword evidence="3" id="KW-1185">Reference proteome</keyword>
<comment type="caution">
    <text evidence="2">The sequence shown here is derived from an EMBL/GenBank/DDBJ whole genome shotgun (WGS) entry which is preliminary data.</text>
</comment>
<sequence>MSTAEPFLYPEELDEFIRETLADDNLYVFGEEDAMLGLCPFVSFYIYHGPDAYLDVADRMISVHEAFEALIDEPFQLIWKSKTQVWLKAGDKRLPTDLRAEARKRLDEGRVFMLGATDQHTETTSARWAVSATVDSGIMRYSHLKLTFRLKWYRNNRERWHAFVRHCLHTLQPEHCYSGFEVGNGGFNILGAYEADTLERQCADHLYGMDVDHPSKMDFHSFRVHKDDALFVPELVKDTPSAVDRVDPSDLGAGLRTPTWCFLLAPFWRRKLGLSEAQVRAALDDPRIDISAIEYATGPHNPDGEPALWIRLGELDLHPVERGVPELLVKASALIRPIRCDGLNLVTFATWDDDPNPRFDFDSARRWMARFDPDSDWPDAARRNPGGPAHRNNVPAGQPCPQAGWWFSPADTLPRRNFQYGEIMPELGSRYGHTFWQWAHDQGPGTAQ</sequence>
<dbReference type="OrthoDB" id="8705556at2"/>
<name>A0A2T4IF22_9RHOO</name>
<proteinExistence type="predicted"/>
<evidence type="ECO:0008006" key="4">
    <source>
        <dbReference type="Google" id="ProtNLM"/>
    </source>
</evidence>
<feature type="region of interest" description="Disordered" evidence="1">
    <location>
        <begin position="375"/>
        <end position="397"/>
    </location>
</feature>
<accession>A0A2T4IF22</accession>
<reference evidence="2 3" key="2">
    <citation type="submission" date="2018-04" db="EMBL/GenBank/DDBJ databases">
        <title>Thauera lacus sp. nov., isolated from an saline lake in Inner Mongolia, China.</title>
        <authorList>
            <person name="Liang Q.-Y."/>
        </authorList>
    </citation>
    <scope>NUCLEOTIDE SEQUENCE [LARGE SCALE GENOMIC DNA]</scope>
    <source>
        <strain evidence="2 3">D20</strain>
    </source>
</reference>
<evidence type="ECO:0000313" key="2">
    <source>
        <dbReference type="EMBL" id="PTD96296.1"/>
    </source>
</evidence>